<sequence length="429" mass="49919">MKDKFFKDIKNMTTIPKDKNFDSSLILLRDGYEFIQKKRENLGIDIFSTRLMLKETICMSGKEAAEVFYDTEKFQRKGATPKRVQKTLFGQKGVQTLDNSAHRQRKEMFMSLMKPDSLQQFLEIKKGYWETYISKWEKEEQIILFNEVQELLCRAVCSWSGVPLREEEVQQRAKDLGAMVDAFGAIGPRHWRGKQARKRAEKWIGNLIKEIRNGKIHVEKGTAAHSIAFHRELDGKLLDTKVAAVELINVLRPTVAIATYIIFTGLALHQNPQYKKEIQTGKDNLTEILVQEVRRFYPFTPMVGAIVRKEFEWKGYMFKRGRLVLLDIYGMLHDPELWEDPHEFHPERFINWDGNPFTLIPQGGGEHLHGHRCAGEWLTIESMKQAVDFLINRITYEVPDQDLSFSLSRMPTLPRSGFIMGNIKSQQYE</sequence>
<reference evidence="9" key="1">
    <citation type="journal article" date="2019" name="Int. J. Syst. Evol. Microbiol.">
        <title>The Global Catalogue of Microorganisms (GCM) 10K type strain sequencing project: providing services to taxonomists for standard genome sequencing and annotation.</title>
        <authorList>
            <consortium name="The Broad Institute Genomics Platform"/>
            <consortium name="The Broad Institute Genome Sequencing Center for Infectious Disease"/>
            <person name="Wu L."/>
            <person name="Ma J."/>
        </authorList>
    </citation>
    <scope>NUCLEOTIDE SEQUENCE [LARGE SCALE GENOMIC DNA]</scope>
    <source>
        <strain evidence="9">CGMCC 1.10832</strain>
    </source>
</reference>
<evidence type="ECO:0000256" key="4">
    <source>
        <dbReference type="ARBA" id="ARBA00022723"/>
    </source>
</evidence>
<evidence type="ECO:0000256" key="2">
    <source>
        <dbReference type="ARBA" id="ARBA00010617"/>
    </source>
</evidence>
<dbReference type="CDD" id="cd11067">
    <property type="entry name" value="CYP152"/>
    <property type="match status" value="1"/>
</dbReference>
<comment type="cofactor">
    <cofactor evidence="1">
        <name>heme</name>
        <dbReference type="ChEBI" id="CHEBI:30413"/>
    </cofactor>
</comment>
<dbReference type="Proteomes" id="UP000636010">
    <property type="component" value="Unassembled WGS sequence"/>
</dbReference>
<protein>
    <submittedName>
        <fullName evidence="8">Fatty-acid peroxygenase</fullName>
    </submittedName>
</protein>
<keyword evidence="4" id="KW-0479">Metal-binding</keyword>
<keyword evidence="3" id="KW-0349">Heme</keyword>
<evidence type="ECO:0000313" key="9">
    <source>
        <dbReference type="Proteomes" id="UP000636010"/>
    </source>
</evidence>
<dbReference type="RefSeq" id="WP_229712571.1">
    <property type="nucleotide sequence ID" value="NZ_BAABHU010000006.1"/>
</dbReference>
<organism evidence="8 9">
    <name type="scientific">Marivirga lumbricoides</name>
    <dbReference type="NCBI Taxonomy" id="1046115"/>
    <lineage>
        <taxon>Bacteria</taxon>
        <taxon>Pseudomonadati</taxon>
        <taxon>Bacteroidota</taxon>
        <taxon>Cytophagia</taxon>
        <taxon>Cytophagales</taxon>
        <taxon>Marivirgaceae</taxon>
        <taxon>Marivirga</taxon>
    </lineage>
</organism>
<evidence type="ECO:0000313" key="8">
    <source>
        <dbReference type="EMBL" id="GGC36534.1"/>
    </source>
</evidence>
<name>A0ABQ1M8G6_9BACT</name>
<evidence type="ECO:0000256" key="3">
    <source>
        <dbReference type="ARBA" id="ARBA00022617"/>
    </source>
</evidence>
<dbReference type="PRINTS" id="PR00463">
    <property type="entry name" value="EP450I"/>
</dbReference>
<accession>A0ABQ1M8G6</accession>
<keyword evidence="5" id="KW-0560">Oxidoreductase</keyword>
<dbReference type="InterPro" id="IPR001128">
    <property type="entry name" value="Cyt_P450"/>
</dbReference>
<dbReference type="EMBL" id="BMEC01000006">
    <property type="protein sequence ID" value="GGC36534.1"/>
    <property type="molecule type" value="Genomic_DNA"/>
</dbReference>
<dbReference type="Gene3D" id="1.10.630.10">
    <property type="entry name" value="Cytochrome P450"/>
    <property type="match status" value="1"/>
</dbReference>
<comment type="caution">
    <text evidence="8">The sequence shown here is derived from an EMBL/GenBank/DDBJ whole genome shotgun (WGS) entry which is preliminary data.</text>
</comment>
<keyword evidence="6" id="KW-0408">Iron</keyword>
<proteinExistence type="inferred from homology"/>
<evidence type="ECO:0000256" key="5">
    <source>
        <dbReference type="ARBA" id="ARBA00023002"/>
    </source>
</evidence>
<evidence type="ECO:0000256" key="1">
    <source>
        <dbReference type="ARBA" id="ARBA00001971"/>
    </source>
</evidence>
<evidence type="ECO:0000256" key="7">
    <source>
        <dbReference type="ARBA" id="ARBA00023033"/>
    </source>
</evidence>
<dbReference type="PANTHER" id="PTHR24286">
    <property type="entry name" value="CYTOCHROME P450 26"/>
    <property type="match status" value="1"/>
</dbReference>
<gene>
    <name evidence="8" type="primary">cypC</name>
    <name evidence="8" type="ORF">GCM10011506_22440</name>
</gene>
<evidence type="ECO:0000256" key="6">
    <source>
        <dbReference type="ARBA" id="ARBA00023004"/>
    </source>
</evidence>
<dbReference type="PANTHER" id="PTHR24286:SF24">
    <property type="entry name" value="LANOSTEROL 14-ALPHA DEMETHYLASE"/>
    <property type="match status" value="1"/>
</dbReference>
<dbReference type="SUPFAM" id="SSF48264">
    <property type="entry name" value="Cytochrome P450"/>
    <property type="match status" value="1"/>
</dbReference>
<comment type="similarity">
    <text evidence="2">Belongs to the cytochrome P450 family.</text>
</comment>
<dbReference type="InterPro" id="IPR002401">
    <property type="entry name" value="Cyt_P450_E_grp-I"/>
</dbReference>
<dbReference type="InterPro" id="IPR036396">
    <property type="entry name" value="Cyt_P450_sf"/>
</dbReference>
<dbReference type="Pfam" id="PF00067">
    <property type="entry name" value="p450"/>
    <property type="match status" value="1"/>
</dbReference>
<keyword evidence="9" id="KW-1185">Reference proteome</keyword>
<keyword evidence="7" id="KW-0503">Monooxygenase</keyword>